<proteinExistence type="predicted"/>
<evidence type="ECO:0000313" key="2">
    <source>
        <dbReference type="Proteomes" id="UP000830671"/>
    </source>
</evidence>
<name>A0A9Q8SXJ6_9PEZI</name>
<gene>
    <name evidence="1" type="ORF">CLUP02_09949</name>
</gene>
<reference evidence="1" key="1">
    <citation type="journal article" date="2021" name="Mol. Plant Microbe Interact.">
        <title>Complete Genome Sequence of the Plant-Pathogenic Fungus Colletotrichum lupini.</title>
        <authorList>
            <person name="Baroncelli R."/>
            <person name="Pensec F."/>
            <person name="Da Lio D."/>
            <person name="Boufleur T."/>
            <person name="Vicente I."/>
            <person name="Sarrocco S."/>
            <person name="Picot A."/>
            <person name="Baraldi E."/>
            <person name="Sukno S."/>
            <person name="Thon M."/>
            <person name="Le Floch G."/>
        </authorList>
    </citation>
    <scope>NUCLEOTIDE SEQUENCE</scope>
    <source>
        <strain evidence="1">IMI 504893</strain>
    </source>
</reference>
<dbReference type="EMBL" id="CP019477">
    <property type="protein sequence ID" value="UQC84452.1"/>
    <property type="molecule type" value="Genomic_DNA"/>
</dbReference>
<sequence>MARRSAKVEPRLREVRIDTVGAKELDVGSPHLGGANCHLRIRGSSALFGIWLSAKLLRAPCDCAQLPPPSPSLTVTTDQSSLPIDGLTGASPETALQLHQRSNRLGEDFLHVAPTIIDASMSIRLCASHHTGRGATQQQHVILASVVHFDY</sequence>
<protein>
    <submittedName>
        <fullName evidence="1">Uncharacterized protein</fullName>
    </submittedName>
</protein>
<dbReference type="AlphaFoldDB" id="A0A9Q8SXJ6"/>
<dbReference type="Proteomes" id="UP000830671">
    <property type="component" value="Chromosome 5"/>
</dbReference>
<dbReference type="KEGG" id="clup:CLUP02_09949"/>
<keyword evidence="2" id="KW-1185">Reference proteome</keyword>
<dbReference type="GeneID" id="73343935"/>
<organism evidence="1 2">
    <name type="scientific">Colletotrichum lupini</name>
    <dbReference type="NCBI Taxonomy" id="145971"/>
    <lineage>
        <taxon>Eukaryota</taxon>
        <taxon>Fungi</taxon>
        <taxon>Dikarya</taxon>
        <taxon>Ascomycota</taxon>
        <taxon>Pezizomycotina</taxon>
        <taxon>Sordariomycetes</taxon>
        <taxon>Hypocreomycetidae</taxon>
        <taxon>Glomerellales</taxon>
        <taxon>Glomerellaceae</taxon>
        <taxon>Colletotrichum</taxon>
        <taxon>Colletotrichum acutatum species complex</taxon>
    </lineage>
</organism>
<accession>A0A9Q8SXJ6</accession>
<evidence type="ECO:0000313" key="1">
    <source>
        <dbReference type="EMBL" id="UQC84452.1"/>
    </source>
</evidence>
<dbReference type="RefSeq" id="XP_049146069.1">
    <property type="nucleotide sequence ID" value="XM_049288925.1"/>
</dbReference>